<dbReference type="Pfam" id="PF11457">
    <property type="entry name" value="DUF3021"/>
    <property type="match status" value="1"/>
</dbReference>
<feature type="transmembrane region" description="Helical" evidence="1">
    <location>
        <begin position="89"/>
        <end position="115"/>
    </location>
</feature>
<dbReference type="Proteomes" id="UP000655830">
    <property type="component" value="Unassembled WGS sequence"/>
</dbReference>
<keyword evidence="1" id="KW-1133">Transmembrane helix</keyword>
<evidence type="ECO:0000313" key="2">
    <source>
        <dbReference type="EMBL" id="MBC8578370.1"/>
    </source>
</evidence>
<feature type="transmembrane region" description="Helical" evidence="1">
    <location>
        <begin position="7"/>
        <end position="30"/>
    </location>
</feature>
<dbReference type="AlphaFoldDB" id="A0A926EGX5"/>
<evidence type="ECO:0000313" key="3">
    <source>
        <dbReference type="Proteomes" id="UP000655830"/>
    </source>
</evidence>
<dbReference type="RefSeq" id="WP_249331368.1">
    <property type="nucleotide sequence ID" value="NZ_JACRSY010000003.1"/>
</dbReference>
<accession>A0A926EGX5</accession>
<comment type="caution">
    <text evidence="2">The sequence shown here is derived from an EMBL/GenBank/DDBJ whole genome shotgun (WGS) entry which is preliminary data.</text>
</comment>
<name>A0A926EGX5_9FIRM</name>
<organism evidence="2 3">
    <name type="scientific">Zhenhengia yiwuensis</name>
    <dbReference type="NCBI Taxonomy" id="2763666"/>
    <lineage>
        <taxon>Bacteria</taxon>
        <taxon>Bacillati</taxon>
        <taxon>Bacillota</taxon>
        <taxon>Clostridia</taxon>
        <taxon>Lachnospirales</taxon>
        <taxon>Lachnospiraceae</taxon>
        <taxon>Zhenhengia</taxon>
    </lineage>
</organism>
<keyword evidence="1" id="KW-0812">Transmembrane</keyword>
<reference evidence="2" key="1">
    <citation type="submission" date="2020-08" db="EMBL/GenBank/DDBJ databases">
        <title>Genome public.</title>
        <authorList>
            <person name="Liu C."/>
            <person name="Sun Q."/>
        </authorList>
    </citation>
    <scope>NUCLEOTIDE SEQUENCE</scope>
    <source>
        <strain evidence="2">NSJ-12</strain>
    </source>
</reference>
<dbReference type="InterPro" id="IPR021560">
    <property type="entry name" value="DUF3021"/>
</dbReference>
<gene>
    <name evidence="2" type="ORF">H8718_02280</name>
</gene>
<proteinExistence type="predicted"/>
<feature type="transmembrane region" description="Helical" evidence="1">
    <location>
        <begin position="65"/>
        <end position="83"/>
    </location>
</feature>
<keyword evidence="3" id="KW-1185">Reference proteome</keyword>
<dbReference type="EMBL" id="JACRSY010000003">
    <property type="protein sequence ID" value="MBC8578370.1"/>
    <property type="molecule type" value="Genomic_DNA"/>
</dbReference>
<feature type="transmembrane region" description="Helical" evidence="1">
    <location>
        <begin position="36"/>
        <end position="53"/>
    </location>
</feature>
<protein>
    <submittedName>
        <fullName evidence="2">DUF3021 family protein</fullName>
    </submittedName>
</protein>
<keyword evidence="1" id="KW-0472">Membrane</keyword>
<evidence type="ECO:0000256" key="1">
    <source>
        <dbReference type="SAM" id="Phobius"/>
    </source>
</evidence>
<sequence length="132" mass="15558">MHKIMKFYFPGTCIVFTLAMLSATITNALHGDFSDYHMYMLEILGMIILFYTLDYFISKINFKTYRSYVLTGYTIMLIIYLGLGKVFGWFQFTISNIISVTISFTLIYIGIYSYFRYMGRKEADRINQLLNQ</sequence>